<evidence type="ECO:0000256" key="3">
    <source>
        <dbReference type="ARBA" id="ARBA00022862"/>
    </source>
</evidence>
<dbReference type="SUPFAM" id="SSF52833">
    <property type="entry name" value="Thioredoxin-like"/>
    <property type="match status" value="1"/>
</dbReference>
<evidence type="ECO:0000256" key="1">
    <source>
        <dbReference type="ARBA" id="ARBA00009796"/>
    </source>
</evidence>
<dbReference type="PANTHER" id="PTHR10681:SF121">
    <property type="entry name" value="ALKYL HYDROPEROXIDE REDUCTASE C"/>
    <property type="match status" value="1"/>
</dbReference>
<keyword evidence="2" id="KW-0575">Peroxidase</keyword>
<protein>
    <submittedName>
        <fullName evidence="9">Alkyl hydroperoxide reductase subunit AhpC</fullName>
    </submittedName>
</protein>
<name>A0A4R3N1R8_9BACI</name>
<keyword evidence="3" id="KW-0049">Antioxidant</keyword>
<dbReference type="PROSITE" id="PS51352">
    <property type="entry name" value="THIOREDOXIN_2"/>
    <property type="match status" value="1"/>
</dbReference>
<dbReference type="InterPro" id="IPR019479">
    <property type="entry name" value="Peroxiredoxin_C"/>
</dbReference>
<evidence type="ECO:0000313" key="9">
    <source>
        <dbReference type="EMBL" id="TCT22664.1"/>
    </source>
</evidence>
<dbReference type="PIRSF" id="PIRSF000239">
    <property type="entry name" value="AHPC"/>
    <property type="match status" value="1"/>
</dbReference>
<dbReference type="InterPro" id="IPR050217">
    <property type="entry name" value="Peroxiredoxin"/>
</dbReference>
<organism evidence="9 10">
    <name type="scientific">Melghiribacillus thermohalophilus</name>
    <dbReference type="NCBI Taxonomy" id="1324956"/>
    <lineage>
        <taxon>Bacteria</taxon>
        <taxon>Bacillati</taxon>
        <taxon>Bacillota</taxon>
        <taxon>Bacilli</taxon>
        <taxon>Bacillales</taxon>
        <taxon>Bacillaceae</taxon>
        <taxon>Melghiribacillus</taxon>
    </lineage>
</organism>
<dbReference type="CDD" id="cd03015">
    <property type="entry name" value="PRX_Typ2cys"/>
    <property type="match status" value="1"/>
</dbReference>
<dbReference type="Gene3D" id="3.40.30.10">
    <property type="entry name" value="Glutaredoxin"/>
    <property type="match status" value="1"/>
</dbReference>
<evidence type="ECO:0000256" key="5">
    <source>
        <dbReference type="ARBA" id="ARBA00023157"/>
    </source>
</evidence>
<reference evidence="9 10" key="1">
    <citation type="submission" date="2019-03" db="EMBL/GenBank/DDBJ databases">
        <title>Genomic Encyclopedia of Type Strains, Phase IV (KMG-IV): sequencing the most valuable type-strain genomes for metagenomic binning, comparative biology and taxonomic classification.</title>
        <authorList>
            <person name="Goeker M."/>
        </authorList>
    </citation>
    <scope>NUCLEOTIDE SEQUENCE [LARGE SCALE GENOMIC DNA]</scope>
    <source>
        <strain evidence="9 10">DSM 25894</strain>
    </source>
</reference>
<evidence type="ECO:0000256" key="6">
    <source>
        <dbReference type="ARBA" id="ARBA00023284"/>
    </source>
</evidence>
<dbReference type="InterPro" id="IPR024706">
    <property type="entry name" value="Peroxiredoxin_AhpC-typ"/>
</dbReference>
<dbReference type="GO" id="GO:0008379">
    <property type="term" value="F:thioredoxin peroxidase activity"/>
    <property type="evidence" value="ECO:0007669"/>
    <property type="project" value="TreeGrafter"/>
</dbReference>
<feature type="domain" description="Thioredoxin" evidence="8">
    <location>
        <begin position="4"/>
        <end position="165"/>
    </location>
</feature>
<keyword evidence="10" id="KW-1185">Reference proteome</keyword>
<accession>A0A4R3N1R8</accession>
<feature type="active site" description="Cysteine sulfenic acid (-SOH) intermediate; for peroxidase activity" evidence="7">
    <location>
        <position position="52"/>
    </location>
</feature>
<dbReference type="InterPro" id="IPR013766">
    <property type="entry name" value="Thioredoxin_domain"/>
</dbReference>
<proteinExistence type="inferred from homology"/>
<dbReference type="RefSeq" id="WP_132371659.1">
    <property type="nucleotide sequence ID" value="NZ_SMAN01000008.1"/>
</dbReference>
<comment type="similarity">
    <text evidence="1">Belongs to the peroxiredoxin family. AhpC/Prx1 subfamily.</text>
</comment>
<dbReference type="PANTHER" id="PTHR10681">
    <property type="entry name" value="THIOREDOXIN PEROXIDASE"/>
    <property type="match status" value="1"/>
</dbReference>
<evidence type="ECO:0000256" key="7">
    <source>
        <dbReference type="PIRSR" id="PIRSR000239-1"/>
    </source>
</evidence>
<evidence type="ECO:0000259" key="8">
    <source>
        <dbReference type="PROSITE" id="PS51352"/>
    </source>
</evidence>
<dbReference type="EMBL" id="SMAN01000008">
    <property type="protein sequence ID" value="TCT22664.1"/>
    <property type="molecule type" value="Genomic_DNA"/>
</dbReference>
<evidence type="ECO:0000256" key="4">
    <source>
        <dbReference type="ARBA" id="ARBA00023002"/>
    </source>
</evidence>
<dbReference type="GO" id="GO:0042744">
    <property type="term" value="P:hydrogen peroxide catabolic process"/>
    <property type="evidence" value="ECO:0007669"/>
    <property type="project" value="TreeGrafter"/>
</dbReference>
<dbReference type="OrthoDB" id="9812811at2"/>
<evidence type="ECO:0000256" key="2">
    <source>
        <dbReference type="ARBA" id="ARBA00022559"/>
    </source>
</evidence>
<comment type="caution">
    <text evidence="9">The sequence shown here is derived from an EMBL/GenBank/DDBJ whole genome shotgun (WGS) entry which is preliminary data.</text>
</comment>
<keyword evidence="5" id="KW-1015">Disulfide bond</keyword>
<dbReference type="FunFam" id="3.40.30.10:FF:000101">
    <property type="entry name" value="2-cys peroxiredoxin"/>
    <property type="match status" value="1"/>
</dbReference>
<sequence length="182" mass="20647">MAERMVGKQAPRFEMDAVMPNKEFGKVSLEENMKKGKWTVLFFYPMDFTFVCPTEITAISDRYDEFEDLDAEVIGVSTDTIHTHLAWINTPRDDNGLGQLKYPLAADTNHTVSRDYGVLIEEEGVALRGLYIINPEGELQYQVVHHNNIGREVYEVLRVLQALQTGGLCPANWKPGQETLKV</sequence>
<keyword evidence="6" id="KW-0676">Redox-active center</keyword>
<dbReference type="GO" id="GO:0005829">
    <property type="term" value="C:cytosol"/>
    <property type="evidence" value="ECO:0007669"/>
    <property type="project" value="TreeGrafter"/>
</dbReference>
<dbReference type="Pfam" id="PF10417">
    <property type="entry name" value="1-cysPrx_C"/>
    <property type="match status" value="1"/>
</dbReference>
<dbReference type="InterPro" id="IPR036249">
    <property type="entry name" value="Thioredoxin-like_sf"/>
</dbReference>
<dbReference type="InterPro" id="IPR000866">
    <property type="entry name" value="AhpC/TSA"/>
</dbReference>
<gene>
    <name evidence="9" type="ORF">EDD68_10884</name>
</gene>
<dbReference type="Pfam" id="PF00578">
    <property type="entry name" value="AhpC-TSA"/>
    <property type="match status" value="1"/>
</dbReference>
<dbReference type="AlphaFoldDB" id="A0A4R3N1R8"/>
<dbReference type="GO" id="GO:0006979">
    <property type="term" value="P:response to oxidative stress"/>
    <property type="evidence" value="ECO:0007669"/>
    <property type="project" value="TreeGrafter"/>
</dbReference>
<dbReference type="GO" id="GO:0045454">
    <property type="term" value="P:cell redox homeostasis"/>
    <property type="evidence" value="ECO:0007669"/>
    <property type="project" value="TreeGrafter"/>
</dbReference>
<keyword evidence="4" id="KW-0560">Oxidoreductase</keyword>
<dbReference type="Proteomes" id="UP000294650">
    <property type="component" value="Unassembled WGS sequence"/>
</dbReference>
<evidence type="ECO:0000313" key="10">
    <source>
        <dbReference type="Proteomes" id="UP000294650"/>
    </source>
</evidence>
<dbReference type="GO" id="GO:0033554">
    <property type="term" value="P:cellular response to stress"/>
    <property type="evidence" value="ECO:0007669"/>
    <property type="project" value="TreeGrafter"/>
</dbReference>